<evidence type="ECO:0000313" key="4">
    <source>
        <dbReference type="Proteomes" id="UP000032702"/>
    </source>
</evidence>
<dbReference type="AlphaFoldDB" id="Q098P0"/>
<feature type="region of interest" description="Disordered" evidence="1">
    <location>
        <begin position="1"/>
        <end position="20"/>
    </location>
</feature>
<sequence>MCRGWHAGRNGSSQHHHARARSMRKKRLGDLLQAAGLVDELQLRAALGFHHKWGTPLGQVVVDLGFCTAQQVLELLANQAQLPMVDLDAEMLDPQLVEVLPVRVAESCRVIPLRQEGPRDSVLVVATAAPGDPVALDEVARLTGKTRVVTLLATDAAISQAIDRLYYPHLQDARRPVDPIPLPEADEKLPLVTERAECLMLDGLLRRRESAYTFKNGLPVMKPLTEDIPVAARTTEPEMTRVDVGRRKAKPREPEVWVYGWGLKATQGLMELLASAGLKAQVARTEDVRKASACSVVLAPLQSVESVKRRGVQARLLLAGRSRDMDRAWALGAQEFLSGPLRADCLIDAVHEQLRAGRESLRQVG</sequence>
<dbReference type="EMBL" id="AAMD01000020">
    <property type="protein sequence ID" value="EAU68213.1"/>
    <property type="molecule type" value="Genomic_DNA"/>
</dbReference>
<dbReference type="Pfam" id="PF05157">
    <property type="entry name" value="MshEN"/>
    <property type="match status" value="1"/>
</dbReference>
<comment type="caution">
    <text evidence="3">The sequence shown here is derived from an EMBL/GenBank/DDBJ whole genome shotgun (WGS) entry which is preliminary data.</text>
</comment>
<dbReference type="Gene3D" id="3.30.300.160">
    <property type="entry name" value="Type II secretion system, protein E, N-terminal domain"/>
    <property type="match status" value="1"/>
</dbReference>
<gene>
    <name evidence="3" type="ORF">STIAU_7755</name>
</gene>
<evidence type="ECO:0000259" key="2">
    <source>
        <dbReference type="Pfam" id="PF05157"/>
    </source>
</evidence>
<organism evidence="3 4">
    <name type="scientific">Stigmatella aurantiaca (strain DW4/3-1)</name>
    <dbReference type="NCBI Taxonomy" id="378806"/>
    <lineage>
        <taxon>Bacteria</taxon>
        <taxon>Pseudomonadati</taxon>
        <taxon>Myxococcota</taxon>
        <taxon>Myxococcia</taxon>
        <taxon>Myxococcales</taxon>
        <taxon>Cystobacterineae</taxon>
        <taxon>Archangiaceae</taxon>
        <taxon>Stigmatella</taxon>
    </lineage>
</organism>
<dbReference type="InterPro" id="IPR007831">
    <property type="entry name" value="T2SS_GspE_N"/>
</dbReference>
<protein>
    <submittedName>
        <fullName evidence="3">Putative ATPase</fullName>
    </submittedName>
</protein>
<dbReference type="SUPFAM" id="SSF160246">
    <property type="entry name" value="EspE N-terminal domain-like"/>
    <property type="match status" value="1"/>
</dbReference>
<proteinExistence type="predicted"/>
<reference evidence="3 4" key="1">
    <citation type="submission" date="2006-04" db="EMBL/GenBank/DDBJ databases">
        <authorList>
            <person name="Nierman W.C."/>
        </authorList>
    </citation>
    <scope>NUCLEOTIDE SEQUENCE [LARGE SCALE GENOMIC DNA]</scope>
    <source>
        <strain evidence="3 4">DW4/3-1</strain>
    </source>
</reference>
<evidence type="ECO:0000313" key="3">
    <source>
        <dbReference type="EMBL" id="EAU68213.1"/>
    </source>
</evidence>
<accession>Q098P0</accession>
<dbReference type="Proteomes" id="UP000032702">
    <property type="component" value="Unassembled WGS sequence"/>
</dbReference>
<feature type="domain" description="Type II secretion system protein GspE N-terminal" evidence="2">
    <location>
        <begin position="81"/>
        <end position="169"/>
    </location>
</feature>
<evidence type="ECO:0000256" key="1">
    <source>
        <dbReference type="SAM" id="MobiDB-lite"/>
    </source>
</evidence>
<dbReference type="InterPro" id="IPR037257">
    <property type="entry name" value="T2SS_E_N_sf"/>
</dbReference>
<name>Q098P0_STIAD</name>